<dbReference type="EMBL" id="JAXCGZ010019090">
    <property type="protein sequence ID" value="KAK7066643.1"/>
    <property type="molecule type" value="Genomic_DNA"/>
</dbReference>
<evidence type="ECO:0000313" key="1">
    <source>
        <dbReference type="EMBL" id="KAK7066643.1"/>
    </source>
</evidence>
<name>A0AAN8WPB7_HALRR</name>
<accession>A0AAN8WPB7</accession>
<organism evidence="1 2">
    <name type="scientific">Halocaridina rubra</name>
    <name type="common">Hawaiian red shrimp</name>
    <dbReference type="NCBI Taxonomy" id="373956"/>
    <lineage>
        <taxon>Eukaryota</taxon>
        <taxon>Metazoa</taxon>
        <taxon>Ecdysozoa</taxon>
        <taxon>Arthropoda</taxon>
        <taxon>Crustacea</taxon>
        <taxon>Multicrustacea</taxon>
        <taxon>Malacostraca</taxon>
        <taxon>Eumalacostraca</taxon>
        <taxon>Eucarida</taxon>
        <taxon>Decapoda</taxon>
        <taxon>Pleocyemata</taxon>
        <taxon>Caridea</taxon>
        <taxon>Atyoidea</taxon>
        <taxon>Atyidae</taxon>
        <taxon>Halocaridina</taxon>
    </lineage>
</organism>
<dbReference type="Proteomes" id="UP001381693">
    <property type="component" value="Unassembled WGS sequence"/>
</dbReference>
<dbReference type="AlphaFoldDB" id="A0AAN8WPB7"/>
<protein>
    <submittedName>
        <fullName evidence="1">Uncharacterized protein</fullName>
    </submittedName>
</protein>
<keyword evidence="2" id="KW-1185">Reference proteome</keyword>
<reference evidence="1 2" key="1">
    <citation type="submission" date="2023-11" db="EMBL/GenBank/DDBJ databases">
        <title>Halocaridina rubra genome assembly.</title>
        <authorList>
            <person name="Smith C."/>
        </authorList>
    </citation>
    <scope>NUCLEOTIDE SEQUENCE [LARGE SCALE GENOMIC DNA]</scope>
    <source>
        <strain evidence="1">EP-1</strain>
        <tissue evidence="1">Whole</tissue>
    </source>
</reference>
<gene>
    <name evidence="1" type="ORF">SK128_012255</name>
</gene>
<evidence type="ECO:0000313" key="2">
    <source>
        <dbReference type="Proteomes" id="UP001381693"/>
    </source>
</evidence>
<sequence>MWTHPYTPIKTITVYPTPTLPVKVSMKVKLGLHNHASLTSHIPFSQASVYKKECFDTLGYSSLSHSVSGYFDSYIPSATPALLESCA</sequence>
<proteinExistence type="predicted"/>
<comment type="caution">
    <text evidence="1">The sequence shown here is derived from an EMBL/GenBank/DDBJ whole genome shotgun (WGS) entry which is preliminary data.</text>
</comment>